<feature type="region of interest" description="Disordered" evidence="1">
    <location>
        <begin position="313"/>
        <end position="372"/>
    </location>
</feature>
<protein>
    <submittedName>
        <fullName evidence="2">Uncharacterized protein</fullName>
    </submittedName>
</protein>
<organism evidence="2 3">
    <name type="scientific">Tanacetum coccineum</name>
    <dbReference type="NCBI Taxonomy" id="301880"/>
    <lineage>
        <taxon>Eukaryota</taxon>
        <taxon>Viridiplantae</taxon>
        <taxon>Streptophyta</taxon>
        <taxon>Embryophyta</taxon>
        <taxon>Tracheophyta</taxon>
        <taxon>Spermatophyta</taxon>
        <taxon>Magnoliopsida</taxon>
        <taxon>eudicotyledons</taxon>
        <taxon>Gunneridae</taxon>
        <taxon>Pentapetalae</taxon>
        <taxon>asterids</taxon>
        <taxon>campanulids</taxon>
        <taxon>Asterales</taxon>
        <taxon>Asteraceae</taxon>
        <taxon>Asteroideae</taxon>
        <taxon>Anthemideae</taxon>
        <taxon>Anthemidinae</taxon>
        <taxon>Tanacetum</taxon>
    </lineage>
</organism>
<feature type="compositionally biased region" description="Basic residues" evidence="1">
    <location>
        <begin position="235"/>
        <end position="248"/>
    </location>
</feature>
<feature type="compositionally biased region" description="Polar residues" evidence="1">
    <location>
        <begin position="313"/>
        <end position="325"/>
    </location>
</feature>
<evidence type="ECO:0000256" key="1">
    <source>
        <dbReference type="SAM" id="MobiDB-lite"/>
    </source>
</evidence>
<keyword evidence="3" id="KW-1185">Reference proteome</keyword>
<gene>
    <name evidence="2" type="ORF">Tco_1005906</name>
</gene>
<dbReference type="Proteomes" id="UP001151760">
    <property type="component" value="Unassembled WGS sequence"/>
</dbReference>
<name>A0ABQ5FHG6_9ASTR</name>
<comment type="caution">
    <text evidence="2">The sequence shown here is derived from an EMBL/GenBank/DDBJ whole genome shotgun (WGS) entry which is preliminary data.</text>
</comment>
<sequence>MARSGTDLKMAKLHMANENVPTPAPTRSYDQILPFATWISVDILQNTNFFRAFTASTSVLTIYIQQFWNTLTYEAKIGACSFQLDEARFVLDANLLREALEITPIDQAHQFVSPPSGDAIMDFVNELGPTKKGRKDKPHVIPYCRFTKLIIYHLGRIHNLHQRYESPLHLAEEDLCLGNLKFVPKGEDNELKREERENMQLPSNSSQSLLKRSQAPASKPKVTREKPVKPSPEKHPKRGKVQIIRKGKSSLQLIDEEEPSQPEPIHQGEGKEYDVERAIQMSLESASCTITIGSAHAKKEKYYGPIYIPEANSATKEASTGPSTQPHDDASANIVRDSPSPADAETGADADKTNSGSDTEILQIGEEQEEDVDNQVNLEEYTAELDQGQAGSDPGKTLESRPLPEQVFMDEDQARPDPRESHVALAGPNPEPTHEEFMANVYPNVHESLKFPTDEHVILEDPLSFSETLSLMKNLNDAYTIRDPFLNDKSTEDEPRKLIVDSEAVSLVTVLIYQAFSLVPPLSTPVIDLSPPKPIPSTTQAPIFIATTTTTTKTLPPPPQQQSTTESKLVARVTTLEQKFSGLEQKSKTLDNTTRNLRSRVFTLKLRDLPHKINQRENKVVKEDVHVALQDPLRDRFRELPEADMKEILHQRMFEIGTYKSLPEHVALYEALEASMERANRDKFLAEKDKSRKRCRNDQDPPLPPPDSDLSKKRRHASDASAPHSEQPVEDVPIPDDVNVSGSEDTDTAHLPKIKTRPD</sequence>
<evidence type="ECO:0000313" key="3">
    <source>
        <dbReference type="Proteomes" id="UP001151760"/>
    </source>
</evidence>
<proteinExistence type="predicted"/>
<dbReference type="EMBL" id="BQNB010017371">
    <property type="protein sequence ID" value="GJT62373.1"/>
    <property type="molecule type" value="Genomic_DNA"/>
</dbReference>
<feature type="region of interest" description="Disordered" evidence="1">
    <location>
        <begin position="190"/>
        <end position="269"/>
    </location>
</feature>
<feature type="compositionally biased region" description="Polar residues" evidence="1">
    <location>
        <begin position="200"/>
        <end position="211"/>
    </location>
</feature>
<reference evidence="2" key="2">
    <citation type="submission" date="2022-01" db="EMBL/GenBank/DDBJ databases">
        <authorList>
            <person name="Yamashiro T."/>
            <person name="Shiraishi A."/>
            <person name="Satake H."/>
            <person name="Nakayama K."/>
        </authorList>
    </citation>
    <scope>NUCLEOTIDE SEQUENCE</scope>
</reference>
<accession>A0ABQ5FHG6</accession>
<feature type="region of interest" description="Disordered" evidence="1">
    <location>
        <begin position="685"/>
        <end position="759"/>
    </location>
</feature>
<feature type="compositionally biased region" description="Basic and acidic residues" evidence="1">
    <location>
        <begin position="222"/>
        <end position="234"/>
    </location>
</feature>
<evidence type="ECO:0000313" key="2">
    <source>
        <dbReference type="EMBL" id="GJT62373.1"/>
    </source>
</evidence>
<reference evidence="2" key="1">
    <citation type="journal article" date="2022" name="Int. J. Mol. Sci.">
        <title>Draft Genome of Tanacetum Coccineum: Genomic Comparison of Closely Related Tanacetum-Family Plants.</title>
        <authorList>
            <person name="Yamashiro T."/>
            <person name="Shiraishi A."/>
            <person name="Nakayama K."/>
            <person name="Satake H."/>
        </authorList>
    </citation>
    <scope>NUCLEOTIDE SEQUENCE</scope>
</reference>